<protein>
    <submittedName>
        <fullName evidence="2">Uncharacterized protein</fullName>
    </submittedName>
</protein>
<name>A0A4Y7TJH9_COPMI</name>
<dbReference type="EMBL" id="QPFP01000010">
    <property type="protein sequence ID" value="TEB34131.1"/>
    <property type="molecule type" value="Genomic_DNA"/>
</dbReference>
<accession>A0A4Y7TJH9</accession>
<comment type="caution">
    <text evidence="2">The sequence shown here is derived from an EMBL/GenBank/DDBJ whole genome shotgun (WGS) entry which is preliminary data.</text>
</comment>
<feature type="compositionally biased region" description="Polar residues" evidence="1">
    <location>
        <begin position="24"/>
        <end position="57"/>
    </location>
</feature>
<dbReference type="AlphaFoldDB" id="A0A4Y7TJH9"/>
<evidence type="ECO:0000313" key="3">
    <source>
        <dbReference type="Proteomes" id="UP000298030"/>
    </source>
</evidence>
<feature type="region of interest" description="Disordered" evidence="1">
    <location>
        <begin position="13"/>
        <end position="158"/>
    </location>
</feature>
<dbReference type="Proteomes" id="UP000298030">
    <property type="component" value="Unassembled WGS sequence"/>
</dbReference>
<feature type="compositionally biased region" description="Low complexity" evidence="1">
    <location>
        <begin position="175"/>
        <end position="189"/>
    </location>
</feature>
<gene>
    <name evidence="2" type="ORF">FA13DRAFT_68713</name>
</gene>
<feature type="compositionally biased region" description="Acidic residues" evidence="1">
    <location>
        <begin position="97"/>
        <end position="107"/>
    </location>
</feature>
<organism evidence="2 3">
    <name type="scientific">Coprinellus micaceus</name>
    <name type="common">Glistening ink-cap mushroom</name>
    <name type="synonym">Coprinus micaceus</name>
    <dbReference type="NCBI Taxonomy" id="71717"/>
    <lineage>
        <taxon>Eukaryota</taxon>
        <taxon>Fungi</taxon>
        <taxon>Dikarya</taxon>
        <taxon>Basidiomycota</taxon>
        <taxon>Agaricomycotina</taxon>
        <taxon>Agaricomycetes</taxon>
        <taxon>Agaricomycetidae</taxon>
        <taxon>Agaricales</taxon>
        <taxon>Agaricineae</taxon>
        <taxon>Psathyrellaceae</taxon>
        <taxon>Coprinellus</taxon>
    </lineage>
</organism>
<keyword evidence="3" id="KW-1185">Reference proteome</keyword>
<reference evidence="2 3" key="1">
    <citation type="journal article" date="2019" name="Nat. Ecol. Evol.">
        <title>Megaphylogeny resolves global patterns of mushroom evolution.</title>
        <authorList>
            <person name="Varga T."/>
            <person name="Krizsan K."/>
            <person name="Foldi C."/>
            <person name="Dima B."/>
            <person name="Sanchez-Garcia M."/>
            <person name="Sanchez-Ramirez S."/>
            <person name="Szollosi G.J."/>
            <person name="Szarkandi J.G."/>
            <person name="Papp V."/>
            <person name="Albert L."/>
            <person name="Andreopoulos W."/>
            <person name="Angelini C."/>
            <person name="Antonin V."/>
            <person name="Barry K.W."/>
            <person name="Bougher N.L."/>
            <person name="Buchanan P."/>
            <person name="Buyck B."/>
            <person name="Bense V."/>
            <person name="Catcheside P."/>
            <person name="Chovatia M."/>
            <person name="Cooper J."/>
            <person name="Damon W."/>
            <person name="Desjardin D."/>
            <person name="Finy P."/>
            <person name="Geml J."/>
            <person name="Haridas S."/>
            <person name="Hughes K."/>
            <person name="Justo A."/>
            <person name="Karasinski D."/>
            <person name="Kautmanova I."/>
            <person name="Kiss B."/>
            <person name="Kocsube S."/>
            <person name="Kotiranta H."/>
            <person name="LaButti K.M."/>
            <person name="Lechner B.E."/>
            <person name="Liimatainen K."/>
            <person name="Lipzen A."/>
            <person name="Lukacs Z."/>
            <person name="Mihaltcheva S."/>
            <person name="Morgado L.N."/>
            <person name="Niskanen T."/>
            <person name="Noordeloos M.E."/>
            <person name="Ohm R.A."/>
            <person name="Ortiz-Santana B."/>
            <person name="Ovrebo C."/>
            <person name="Racz N."/>
            <person name="Riley R."/>
            <person name="Savchenko A."/>
            <person name="Shiryaev A."/>
            <person name="Soop K."/>
            <person name="Spirin V."/>
            <person name="Szebenyi C."/>
            <person name="Tomsovsky M."/>
            <person name="Tulloss R.E."/>
            <person name="Uehling J."/>
            <person name="Grigoriev I.V."/>
            <person name="Vagvolgyi C."/>
            <person name="Papp T."/>
            <person name="Martin F.M."/>
            <person name="Miettinen O."/>
            <person name="Hibbett D.S."/>
            <person name="Nagy L.G."/>
        </authorList>
    </citation>
    <scope>NUCLEOTIDE SEQUENCE [LARGE SCALE GENOMIC DNA]</scope>
    <source>
        <strain evidence="2 3">FP101781</strain>
    </source>
</reference>
<feature type="compositionally biased region" description="Low complexity" evidence="1">
    <location>
        <begin position="112"/>
        <end position="122"/>
    </location>
</feature>
<sequence length="217" mass="23156">MALGGRHYVQTIPFPPFFDAKPHPTSSTFLPHPTHSSQLLDMSNSNGSANGRESSSGPERVAKSISQRVKNAFSALSRFSPRRRSRSIQAQAHSSSEDEPSASDLEVESYLSTGTGSSSTDASSDDDAASPDPAEPILLNYNSEEAIPTAQPPAAPATFPSYSLEAVLNYRVVHSTSTSTSTPISQSPPTSNPLPILDPTNPRSYGAFKKDRVPRTP</sequence>
<evidence type="ECO:0000256" key="1">
    <source>
        <dbReference type="SAM" id="MobiDB-lite"/>
    </source>
</evidence>
<proteinExistence type="predicted"/>
<feature type="region of interest" description="Disordered" evidence="1">
    <location>
        <begin position="175"/>
        <end position="217"/>
    </location>
</feature>
<evidence type="ECO:0000313" key="2">
    <source>
        <dbReference type="EMBL" id="TEB34131.1"/>
    </source>
</evidence>
<feature type="compositionally biased region" description="Basic and acidic residues" evidence="1">
    <location>
        <begin position="208"/>
        <end position="217"/>
    </location>
</feature>